<dbReference type="Pfam" id="PF03039">
    <property type="entry name" value="IL12"/>
    <property type="match status" value="1"/>
</dbReference>
<sequence length="218" mass="24881">MRGYIIRIVAGPIQVAKKTQMTRAGTWFILMLMLVSQPKFGESKPTARTLKSPDFAKCHNISRNLISVVSKTLLQKKFEDLNCTYKDVSAYDITRGQPNTLTECLHSTQNKNSTCREINRSALDEKACLSAINSDLRAFNNELQGLNPSINEHIKDLMKALNVQENEEKEVTKYPCQESECVHDMCSYLLAFNLRTVTISRVLNFIKDEPKHHNMKKL</sequence>
<protein>
    <recommendedName>
        <fullName evidence="1">Interleukin-12 subunit alpha</fullName>
        <shortName evidence="1">IL-12A</shortName>
    </recommendedName>
</protein>
<comment type="subunit">
    <text evidence="1">Heterodimer with IL12B; disulfide-linked. The heterodimer is known as interleukin IL-12.</text>
</comment>
<reference evidence="2" key="1">
    <citation type="submission" date="2022-03" db="EMBL/GenBank/DDBJ databases">
        <authorList>
            <person name="Alioto T."/>
            <person name="Alioto T."/>
            <person name="Gomez Garrido J."/>
        </authorList>
    </citation>
    <scope>NUCLEOTIDE SEQUENCE</scope>
</reference>
<keyword evidence="1" id="KW-1015">Disulfide bond</keyword>
<dbReference type="GO" id="GO:0006955">
    <property type="term" value="P:immune response"/>
    <property type="evidence" value="ECO:0007669"/>
    <property type="project" value="InterPro"/>
</dbReference>
<name>A0AAD1RDW3_PELCU</name>
<evidence type="ECO:0000313" key="3">
    <source>
        <dbReference type="Proteomes" id="UP001295444"/>
    </source>
</evidence>
<dbReference type="AlphaFoldDB" id="A0AAD1RDW3"/>
<dbReference type="Gene3D" id="1.20.1250.10">
    <property type="match status" value="1"/>
</dbReference>
<dbReference type="InterPro" id="IPR009079">
    <property type="entry name" value="4_helix_cytokine-like_core"/>
</dbReference>
<evidence type="ECO:0000313" key="2">
    <source>
        <dbReference type="EMBL" id="CAH2247407.1"/>
    </source>
</evidence>
<dbReference type="GO" id="GO:0005125">
    <property type="term" value="F:cytokine activity"/>
    <property type="evidence" value="ECO:0007669"/>
    <property type="project" value="UniProtKB-KW"/>
</dbReference>
<dbReference type="GO" id="GO:0005615">
    <property type="term" value="C:extracellular space"/>
    <property type="evidence" value="ECO:0007669"/>
    <property type="project" value="UniProtKB-KW"/>
</dbReference>
<comment type="subcellular location">
    <subcellularLocation>
        <location evidence="1">Secreted</location>
    </subcellularLocation>
</comment>
<organism evidence="2 3">
    <name type="scientific">Pelobates cultripes</name>
    <name type="common">Western spadefoot toad</name>
    <dbReference type="NCBI Taxonomy" id="61616"/>
    <lineage>
        <taxon>Eukaryota</taxon>
        <taxon>Metazoa</taxon>
        <taxon>Chordata</taxon>
        <taxon>Craniata</taxon>
        <taxon>Vertebrata</taxon>
        <taxon>Euteleostomi</taxon>
        <taxon>Amphibia</taxon>
        <taxon>Batrachia</taxon>
        <taxon>Anura</taxon>
        <taxon>Pelobatoidea</taxon>
        <taxon>Pelobatidae</taxon>
        <taxon>Pelobates</taxon>
    </lineage>
</organism>
<proteinExistence type="inferred from homology"/>
<gene>
    <name evidence="1" type="primary">IL12A</name>
    <name evidence="2" type="ORF">PECUL_23A029487</name>
</gene>
<keyword evidence="1" id="KW-0339">Growth factor</keyword>
<keyword evidence="3" id="KW-1185">Reference proteome</keyword>
<evidence type="ECO:0000256" key="1">
    <source>
        <dbReference type="RuleBase" id="RU363133"/>
    </source>
</evidence>
<dbReference type="GO" id="GO:0008083">
    <property type="term" value="F:growth factor activity"/>
    <property type="evidence" value="ECO:0007669"/>
    <property type="project" value="UniProtKB-KW"/>
</dbReference>
<comment type="similarity">
    <text evidence="1">Belongs to the IL-6 superfamily.</text>
</comment>
<dbReference type="EMBL" id="OW240913">
    <property type="protein sequence ID" value="CAH2247407.1"/>
    <property type="molecule type" value="Genomic_DNA"/>
</dbReference>
<dbReference type="Proteomes" id="UP001295444">
    <property type="component" value="Chromosome 02"/>
</dbReference>
<accession>A0AAD1RDW3</accession>
<dbReference type="SUPFAM" id="SSF47266">
    <property type="entry name" value="4-helical cytokines"/>
    <property type="match status" value="1"/>
</dbReference>
<dbReference type="InterPro" id="IPR004281">
    <property type="entry name" value="IL-12_alpha"/>
</dbReference>
<dbReference type="GO" id="GO:0005143">
    <property type="term" value="F:interleukin-12 receptor binding"/>
    <property type="evidence" value="ECO:0007669"/>
    <property type="project" value="InterPro"/>
</dbReference>
<keyword evidence="1" id="KW-0964">Secreted</keyword>
<keyword evidence="1" id="KW-0202">Cytokine</keyword>